<dbReference type="GeneID" id="37033911"/>
<dbReference type="Pfam" id="PF00076">
    <property type="entry name" value="RRM_1"/>
    <property type="match status" value="1"/>
</dbReference>
<dbReference type="GO" id="GO:0000398">
    <property type="term" value="P:mRNA splicing, via spliceosome"/>
    <property type="evidence" value="ECO:0007669"/>
    <property type="project" value="TreeGrafter"/>
</dbReference>
<dbReference type="InterPro" id="IPR012677">
    <property type="entry name" value="Nucleotide-bd_a/b_plait_sf"/>
</dbReference>
<evidence type="ECO:0000256" key="3">
    <source>
        <dbReference type="SAM" id="MobiDB-lite"/>
    </source>
</evidence>
<gene>
    <name evidence="5" type="ORF">IE81DRAFT_294218</name>
</gene>
<dbReference type="AlphaFoldDB" id="A0A316VWK7"/>
<feature type="domain" description="RRM" evidence="4">
    <location>
        <begin position="62"/>
        <end position="140"/>
    </location>
</feature>
<keyword evidence="1 2" id="KW-0694">RNA-binding</keyword>
<dbReference type="GO" id="GO:0005737">
    <property type="term" value="C:cytoplasm"/>
    <property type="evidence" value="ECO:0007669"/>
    <property type="project" value="TreeGrafter"/>
</dbReference>
<accession>A0A316VWK7</accession>
<dbReference type="PANTHER" id="PTHR15481:SF0">
    <property type="entry name" value="LD23870P-RELATED"/>
    <property type="match status" value="1"/>
</dbReference>
<protein>
    <submittedName>
        <fullName evidence="5">RNA-binding domain-containing protein</fullName>
    </submittedName>
</protein>
<reference evidence="5 6" key="1">
    <citation type="journal article" date="2018" name="Mol. Biol. Evol.">
        <title>Broad Genomic Sampling Reveals a Smut Pathogenic Ancestry of the Fungal Clade Ustilaginomycotina.</title>
        <authorList>
            <person name="Kijpornyongpan T."/>
            <person name="Mondo S.J."/>
            <person name="Barry K."/>
            <person name="Sandor L."/>
            <person name="Lee J."/>
            <person name="Lipzen A."/>
            <person name="Pangilinan J."/>
            <person name="LaButti K."/>
            <person name="Hainaut M."/>
            <person name="Henrissat B."/>
            <person name="Grigoriev I.V."/>
            <person name="Spatafora J.W."/>
            <person name="Aime M.C."/>
        </authorList>
    </citation>
    <scope>NUCLEOTIDE SEQUENCE [LARGE SCALE GENOMIC DNA]</scope>
    <source>
        <strain evidence="5 6">MCA 4658</strain>
    </source>
</reference>
<dbReference type="SMART" id="SM00360">
    <property type="entry name" value="RRM"/>
    <property type="match status" value="1"/>
</dbReference>
<dbReference type="Gene3D" id="3.30.70.330">
    <property type="match status" value="1"/>
</dbReference>
<dbReference type="InParanoid" id="A0A316VWK7"/>
<feature type="compositionally biased region" description="Basic and acidic residues" evidence="3">
    <location>
        <begin position="40"/>
        <end position="62"/>
    </location>
</feature>
<dbReference type="GO" id="GO:0003723">
    <property type="term" value="F:RNA binding"/>
    <property type="evidence" value="ECO:0007669"/>
    <property type="project" value="UniProtKB-UniRule"/>
</dbReference>
<keyword evidence="6" id="KW-1185">Reference proteome</keyword>
<feature type="region of interest" description="Disordered" evidence="3">
    <location>
        <begin position="1"/>
        <end position="63"/>
    </location>
</feature>
<dbReference type="STRING" id="1522189.A0A316VWK7"/>
<evidence type="ECO:0000256" key="2">
    <source>
        <dbReference type="PROSITE-ProRule" id="PRU00176"/>
    </source>
</evidence>
<dbReference type="InterPro" id="IPR000504">
    <property type="entry name" value="RRM_dom"/>
</dbReference>
<dbReference type="InterPro" id="IPR035979">
    <property type="entry name" value="RBD_domain_sf"/>
</dbReference>
<dbReference type="PROSITE" id="PS50102">
    <property type="entry name" value="RRM"/>
    <property type="match status" value="1"/>
</dbReference>
<feature type="non-terminal residue" evidence="5">
    <location>
        <position position="141"/>
    </location>
</feature>
<dbReference type="OrthoDB" id="252020at2759"/>
<evidence type="ECO:0000313" key="6">
    <source>
        <dbReference type="Proteomes" id="UP000245783"/>
    </source>
</evidence>
<sequence length="141" mass="15484">MSTSRSRSRSRSSSRGRGRTSSSRSRSTSASRSPPARRARAAERSPRRPDQAGRGAKQEEMRTVAVGGLSKAVHARHLEYIFGEYGSIEHVLLPRYKLSGENKGEAYIVYRTPEEASMAKSYMHAGQIDGCVISVELSSLP</sequence>
<dbReference type="GO" id="GO:0061574">
    <property type="term" value="C:ASAP complex"/>
    <property type="evidence" value="ECO:0007669"/>
    <property type="project" value="TreeGrafter"/>
</dbReference>
<evidence type="ECO:0000259" key="4">
    <source>
        <dbReference type="PROSITE" id="PS50102"/>
    </source>
</evidence>
<organism evidence="5 6">
    <name type="scientific">Ceraceosorus guamensis</name>
    <dbReference type="NCBI Taxonomy" id="1522189"/>
    <lineage>
        <taxon>Eukaryota</taxon>
        <taxon>Fungi</taxon>
        <taxon>Dikarya</taxon>
        <taxon>Basidiomycota</taxon>
        <taxon>Ustilaginomycotina</taxon>
        <taxon>Exobasidiomycetes</taxon>
        <taxon>Ceraceosorales</taxon>
        <taxon>Ceraceosoraceae</taxon>
        <taxon>Ceraceosorus</taxon>
    </lineage>
</organism>
<feature type="compositionally biased region" description="Basic residues" evidence="3">
    <location>
        <begin position="1"/>
        <end position="18"/>
    </location>
</feature>
<evidence type="ECO:0000313" key="5">
    <source>
        <dbReference type="EMBL" id="PWN39835.1"/>
    </source>
</evidence>
<dbReference type="PANTHER" id="PTHR15481">
    <property type="entry name" value="RIBONUCLEIC ACID BINDING PROTEIN S1"/>
    <property type="match status" value="1"/>
</dbReference>
<dbReference type="Proteomes" id="UP000245783">
    <property type="component" value="Unassembled WGS sequence"/>
</dbReference>
<dbReference type="GO" id="GO:0005654">
    <property type="term" value="C:nucleoplasm"/>
    <property type="evidence" value="ECO:0007669"/>
    <property type="project" value="TreeGrafter"/>
</dbReference>
<proteinExistence type="predicted"/>
<dbReference type="RefSeq" id="XP_025366995.1">
    <property type="nucleotide sequence ID" value="XM_025512041.1"/>
</dbReference>
<dbReference type="EMBL" id="KZ819442">
    <property type="protein sequence ID" value="PWN39835.1"/>
    <property type="molecule type" value="Genomic_DNA"/>
</dbReference>
<evidence type="ECO:0000256" key="1">
    <source>
        <dbReference type="ARBA" id="ARBA00022884"/>
    </source>
</evidence>
<name>A0A316VWK7_9BASI</name>
<dbReference type="SUPFAM" id="SSF54928">
    <property type="entry name" value="RNA-binding domain, RBD"/>
    <property type="match status" value="1"/>
</dbReference>
<feature type="compositionally biased region" description="Low complexity" evidence="3">
    <location>
        <begin position="19"/>
        <end position="36"/>
    </location>
</feature>